<comment type="caution">
    <text evidence="11">The sequence shown here is derived from an EMBL/GenBank/DDBJ whole genome shotgun (WGS) entry which is preliminary data.</text>
</comment>
<feature type="transmembrane region" description="Helical" evidence="10">
    <location>
        <begin position="15"/>
        <end position="38"/>
    </location>
</feature>
<evidence type="ECO:0000313" key="12">
    <source>
        <dbReference type="Proteomes" id="UP001431783"/>
    </source>
</evidence>
<keyword evidence="6 10" id="KW-1133">Transmembrane helix</keyword>
<evidence type="ECO:0000256" key="1">
    <source>
        <dbReference type="ARBA" id="ARBA00004651"/>
    </source>
</evidence>
<keyword evidence="4 10" id="KW-0812">Transmembrane</keyword>
<evidence type="ECO:0000256" key="3">
    <source>
        <dbReference type="ARBA" id="ARBA00022606"/>
    </source>
</evidence>
<accession>A0AAW1TSD2</accession>
<dbReference type="Pfam" id="PF02949">
    <property type="entry name" value="7tm_6"/>
    <property type="match status" value="1"/>
</dbReference>
<dbReference type="AlphaFoldDB" id="A0AAW1TSD2"/>
<proteinExistence type="inferred from homology"/>
<gene>
    <name evidence="11" type="ORF">WA026_002811</name>
</gene>
<protein>
    <recommendedName>
        <fullName evidence="10">Odorant receptor</fullName>
    </recommendedName>
</protein>
<dbReference type="EMBL" id="JARQZJ010000031">
    <property type="protein sequence ID" value="KAK9874466.1"/>
    <property type="molecule type" value="Genomic_DNA"/>
</dbReference>
<keyword evidence="5 10" id="KW-0552">Olfaction</keyword>
<keyword evidence="3 10" id="KW-0716">Sensory transduction</keyword>
<dbReference type="PANTHER" id="PTHR21137">
    <property type="entry name" value="ODORANT RECEPTOR"/>
    <property type="match status" value="1"/>
</dbReference>
<evidence type="ECO:0000256" key="4">
    <source>
        <dbReference type="ARBA" id="ARBA00022692"/>
    </source>
</evidence>
<feature type="transmembrane region" description="Helical" evidence="10">
    <location>
        <begin position="223"/>
        <end position="241"/>
    </location>
</feature>
<dbReference type="GO" id="GO:0004984">
    <property type="term" value="F:olfactory receptor activity"/>
    <property type="evidence" value="ECO:0007669"/>
    <property type="project" value="InterPro"/>
</dbReference>
<keyword evidence="8 10" id="KW-0675">Receptor</keyword>
<evidence type="ECO:0000256" key="2">
    <source>
        <dbReference type="ARBA" id="ARBA00022475"/>
    </source>
</evidence>
<comment type="similarity">
    <text evidence="10">Belongs to the insect chemoreceptor superfamily. Heteromeric odorant receptor channel (TC 1.A.69) family.</text>
</comment>
<dbReference type="PANTHER" id="PTHR21137:SF35">
    <property type="entry name" value="ODORANT RECEPTOR 19A-RELATED"/>
    <property type="match status" value="1"/>
</dbReference>
<evidence type="ECO:0000256" key="10">
    <source>
        <dbReference type="RuleBase" id="RU351113"/>
    </source>
</evidence>
<evidence type="ECO:0000256" key="9">
    <source>
        <dbReference type="ARBA" id="ARBA00023224"/>
    </source>
</evidence>
<evidence type="ECO:0000256" key="7">
    <source>
        <dbReference type="ARBA" id="ARBA00023136"/>
    </source>
</evidence>
<dbReference type="InterPro" id="IPR004117">
    <property type="entry name" value="7tm6_olfct_rcpt"/>
</dbReference>
<reference evidence="11 12" key="1">
    <citation type="submission" date="2023-03" db="EMBL/GenBank/DDBJ databases">
        <title>Genome insight into feeding habits of ladybird beetles.</title>
        <authorList>
            <person name="Li H.-S."/>
            <person name="Huang Y.-H."/>
            <person name="Pang H."/>
        </authorList>
    </citation>
    <scope>NUCLEOTIDE SEQUENCE [LARGE SCALE GENOMIC DNA]</scope>
    <source>
        <strain evidence="11">SYSU_2023b</strain>
        <tissue evidence="11">Whole body</tissue>
    </source>
</reference>
<evidence type="ECO:0000256" key="8">
    <source>
        <dbReference type="ARBA" id="ARBA00023170"/>
    </source>
</evidence>
<dbReference type="Proteomes" id="UP001431783">
    <property type="component" value="Unassembled WGS sequence"/>
</dbReference>
<organism evidence="11 12">
    <name type="scientific">Henosepilachna vigintioctopunctata</name>
    <dbReference type="NCBI Taxonomy" id="420089"/>
    <lineage>
        <taxon>Eukaryota</taxon>
        <taxon>Metazoa</taxon>
        <taxon>Ecdysozoa</taxon>
        <taxon>Arthropoda</taxon>
        <taxon>Hexapoda</taxon>
        <taxon>Insecta</taxon>
        <taxon>Pterygota</taxon>
        <taxon>Neoptera</taxon>
        <taxon>Endopterygota</taxon>
        <taxon>Coleoptera</taxon>
        <taxon>Polyphaga</taxon>
        <taxon>Cucujiformia</taxon>
        <taxon>Coccinelloidea</taxon>
        <taxon>Coccinellidae</taxon>
        <taxon>Epilachninae</taxon>
        <taxon>Epilachnini</taxon>
        <taxon>Henosepilachna</taxon>
    </lineage>
</organism>
<dbReference type="GO" id="GO:0005886">
    <property type="term" value="C:plasma membrane"/>
    <property type="evidence" value="ECO:0007669"/>
    <property type="project" value="UniProtKB-SubCell"/>
</dbReference>
<feature type="transmembrane region" description="Helical" evidence="10">
    <location>
        <begin position="322"/>
        <end position="339"/>
    </location>
</feature>
<keyword evidence="2" id="KW-1003">Cell membrane</keyword>
<feature type="transmembrane region" description="Helical" evidence="10">
    <location>
        <begin position="253"/>
        <end position="271"/>
    </location>
</feature>
<evidence type="ECO:0000256" key="6">
    <source>
        <dbReference type="ARBA" id="ARBA00022989"/>
    </source>
</evidence>
<evidence type="ECO:0000256" key="5">
    <source>
        <dbReference type="ARBA" id="ARBA00022725"/>
    </source>
</evidence>
<keyword evidence="7 10" id="KW-0472">Membrane</keyword>
<comment type="caution">
    <text evidence="10">Lacks conserved residue(s) required for the propagation of feature annotation.</text>
</comment>
<keyword evidence="9 10" id="KW-0807">Transducer</keyword>
<sequence length="341" mass="40359">MSSFNTIPEEQWSEIIIDGFFVTQFIMFFMCGLFYFYCGNKLLTTREKFVGQKYGMPKNFKKWNQKFDKLTTVFYYYTVFWSCCALPFQCLWETDCLSKINPDGQIVPGYITRLVCPAWFPPGLRFIPWKLILFVFNEVIWLYYAPGLGTGILLLYGFVQLTVHRLEHLVDIMKNINFKDINPEVPMEKLRFCMEYYSRINELLNDVNSIVGLIYAPTQNGTVVLIMGLLEYEIILTWLLISPNIRNPVAVFYLTYFLITEALICFSGQILENACDVLKEQVYDIPWYEMESTMKKHYKLFHTLVQKNLHLKVHPNTNLNMVYYYSVMKGAYSLMMYFMKF</sequence>
<evidence type="ECO:0000313" key="11">
    <source>
        <dbReference type="EMBL" id="KAK9874466.1"/>
    </source>
</evidence>
<dbReference type="GO" id="GO:0007165">
    <property type="term" value="P:signal transduction"/>
    <property type="evidence" value="ECO:0007669"/>
    <property type="project" value="UniProtKB-KW"/>
</dbReference>
<keyword evidence="12" id="KW-1185">Reference proteome</keyword>
<feature type="transmembrane region" description="Helical" evidence="10">
    <location>
        <begin position="131"/>
        <end position="159"/>
    </location>
</feature>
<name>A0AAW1TSD2_9CUCU</name>
<dbReference type="GO" id="GO:0005549">
    <property type="term" value="F:odorant binding"/>
    <property type="evidence" value="ECO:0007669"/>
    <property type="project" value="InterPro"/>
</dbReference>
<comment type="subcellular location">
    <subcellularLocation>
        <location evidence="1 10">Cell membrane</location>
        <topology evidence="1 10">Multi-pass membrane protein</topology>
    </subcellularLocation>
</comment>